<reference evidence="3 4" key="1">
    <citation type="journal article" date="2012" name="J. Bacteriol.">
        <title>Genome Sequence of Gallaecimonas xiamenensis Type Strain 3-C-1.</title>
        <authorList>
            <person name="Lai Q."/>
            <person name="Wang L."/>
            <person name="Wang W."/>
            <person name="Shao Z."/>
        </authorList>
    </citation>
    <scope>NUCLEOTIDE SEQUENCE [LARGE SCALE GENOMIC DNA]</scope>
    <source>
        <strain evidence="3 4">3-C-1</strain>
    </source>
</reference>
<evidence type="ECO:0000256" key="2">
    <source>
        <dbReference type="SAM" id="SignalP"/>
    </source>
</evidence>
<keyword evidence="2" id="KW-0732">Signal</keyword>
<evidence type="ECO:0000313" key="3">
    <source>
        <dbReference type="EMBL" id="EKE75969.1"/>
    </source>
</evidence>
<organism evidence="3 4">
    <name type="scientific">Gallaecimonas xiamenensis 3-C-1</name>
    <dbReference type="NCBI Taxonomy" id="745411"/>
    <lineage>
        <taxon>Bacteria</taxon>
        <taxon>Pseudomonadati</taxon>
        <taxon>Pseudomonadota</taxon>
        <taxon>Gammaproteobacteria</taxon>
        <taxon>Enterobacterales</taxon>
        <taxon>Gallaecimonadaceae</taxon>
        <taxon>Gallaecimonas</taxon>
    </lineage>
</organism>
<dbReference type="OrthoDB" id="6089019at2"/>
<proteinExistence type="predicted"/>
<protein>
    <recommendedName>
        <fullName evidence="5">General secretion pathway protein N</fullName>
    </recommendedName>
</protein>
<dbReference type="Proteomes" id="UP000006755">
    <property type="component" value="Unassembled WGS sequence"/>
</dbReference>
<dbReference type="RefSeq" id="WP_008483559.1">
    <property type="nucleotide sequence ID" value="NZ_AMRI01000006.1"/>
</dbReference>
<dbReference type="AlphaFoldDB" id="K2JZY3"/>
<dbReference type="STRING" id="745411.B3C1_05902"/>
<evidence type="ECO:0000256" key="1">
    <source>
        <dbReference type="SAM" id="MobiDB-lite"/>
    </source>
</evidence>
<accession>K2JZY3</accession>
<name>K2JZY3_9GAMM</name>
<evidence type="ECO:0000313" key="4">
    <source>
        <dbReference type="Proteomes" id="UP000006755"/>
    </source>
</evidence>
<comment type="caution">
    <text evidence="3">The sequence shown here is derived from an EMBL/GenBank/DDBJ whole genome shotgun (WGS) entry which is preliminary data.</text>
</comment>
<gene>
    <name evidence="3" type="ORF">B3C1_05902</name>
</gene>
<feature type="region of interest" description="Disordered" evidence="1">
    <location>
        <begin position="124"/>
        <end position="148"/>
    </location>
</feature>
<feature type="chain" id="PRO_5013266087" description="General secretion pathway protein N" evidence="2">
    <location>
        <begin position="16"/>
        <end position="148"/>
    </location>
</feature>
<feature type="signal peptide" evidence="2">
    <location>
        <begin position="1"/>
        <end position="15"/>
    </location>
</feature>
<sequence length="148" mass="16426">MRILVLLLPCTLALAAEPAQDLPMVPPLDSYSIINQKNLFSPDRQPRGSNASSADAQAIKGKWLLSGVVIRDQEQLALFTEIKGPRRLTLAKGQPLDDNWQLISIQPQSVTLQAGDEKVELELKAAERPKARNVRPQDNNQRDNRKGP</sequence>
<keyword evidence="4" id="KW-1185">Reference proteome</keyword>
<evidence type="ECO:0008006" key="5">
    <source>
        <dbReference type="Google" id="ProtNLM"/>
    </source>
</evidence>
<dbReference type="EMBL" id="AMRI01000006">
    <property type="protein sequence ID" value="EKE75969.1"/>
    <property type="molecule type" value="Genomic_DNA"/>
</dbReference>